<keyword evidence="2" id="KW-0732">Signal</keyword>
<evidence type="ECO:0000256" key="1">
    <source>
        <dbReference type="SAM" id="MobiDB-lite"/>
    </source>
</evidence>
<evidence type="ECO:0000313" key="4">
    <source>
        <dbReference type="Proteomes" id="UP001195483"/>
    </source>
</evidence>
<organism evidence="3 4">
    <name type="scientific">Potamilus streckersoni</name>
    <dbReference type="NCBI Taxonomy" id="2493646"/>
    <lineage>
        <taxon>Eukaryota</taxon>
        <taxon>Metazoa</taxon>
        <taxon>Spiralia</taxon>
        <taxon>Lophotrochozoa</taxon>
        <taxon>Mollusca</taxon>
        <taxon>Bivalvia</taxon>
        <taxon>Autobranchia</taxon>
        <taxon>Heteroconchia</taxon>
        <taxon>Palaeoheterodonta</taxon>
        <taxon>Unionida</taxon>
        <taxon>Unionoidea</taxon>
        <taxon>Unionidae</taxon>
        <taxon>Ambleminae</taxon>
        <taxon>Lampsilini</taxon>
        <taxon>Potamilus</taxon>
    </lineage>
</organism>
<feature type="chain" id="PRO_5041924142" description="Secreted protein" evidence="2">
    <location>
        <begin position="21"/>
        <end position="98"/>
    </location>
</feature>
<protein>
    <recommendedName>
        <fullName evidence="5">Secreted protein</fullName>
    </recommendedName>
</protein>
<dbReference type="AlphaFoldDB" id="A0AAE0RLY4"/>
<dbReference type="Proteomes" id="UP001195483">
    <property type="component" value="Unassembled WGS sequence"/>
</dbReference>
<sequence length="98" mass="10764">MNKVVVLLYLLTLYQEGCVAMTTSSIVGCIIEGRYFQPGEEISRGTEGSWCHGSICSGNGIIMEWDGKCGTDVSTWPNIRQPTTTQQEPFTTPQQPSC</sequence>
<dbReference type="PROSITE" id="PS51257">
    <property type="entry name" value="PROKAR_LIPOPROTEIN"/>
    <property type="match status" value="1"/>
</dbReference>
<feature type="compositionally biased region" description="Low complexity" evidence="1">
    <location>
        <begin position="81"/>
        <end position="98"/>
    </location>
</feature>
<evidence type="ECO:0008006" key="5">
    <source>
        <dbReference type="Google" id="ProtNLM"/>
    </source>
</evidence>
<reference evidence="3" key="1">
    <citation type="journal article" date="2021" name="Genome Biol. Evol.">
        <title>A High-Quality Reference Genome for a Parasitic Bivalve with Doubly Uniparental Inheritance (Bivalvia: Unionida).</title>
        <authorList>
            <person name="Smith C.H."/>
        </authorList>
    </citation>
    <scope>NUCLEOTIDE SEQUENCE</scope>
    <source>
        <strain evidence="3">CHS0354</strain>
    </source>
</reference>
<reference evidence="3" key="3">
    <citation type="submission" date="2023-05" db="EMBL/GenBank/DDBJ databases">
        <authorList>
            <person name="Smith C.H."/>
        </authorList>
    </citation>
    <scope>NUCLEOTIDE SEQUENCE</scope>
    <source>
        <strain evidence="3">CHS0354</strain>
        <tissue evidence="3">Mantle</tissue>
    </source>
</reference>
<proteinExistence type="predicted"/>
<evidence type="ECO:0000313" key="3">
    <source>
        <dbReference type="EMBL" id="KAK3575949.1"/>
    </source>
</evidence>
<feature type="signal peptide" evidence="2">
    <location>
        <begin position="1"/>
        <end position="20"/>
    </location>
</feature>
<keyword evidence="4" id="KW-1185">Reference proteome</keyword>
<reference evidence="3" key="2">
    <citation type="journal article" date="2021" name="Genome Biol. Evol.">
        <title>Developing a high-quality reference genome for a parasitic bivalve with doubly uniparental inheritance (Bivalvia: Unionida).</title>
        <authorList>
            <person name="Smith C.H."/>
        </authorList>
    </citation>
    <scope>NUCLEOTIDE SEQUENCE</scope>
    <source>
        <strain evidence="3">CHS0354</strain>
        <tissue evidence="3">Mantle</tissue>
    </source>
</reference>
<dbReference type="EMBL" id="JAEAOA010000119">
    <property type="protein sequence ID" value="KAK3575949.1"/>
    <property type="molecule type" value="Genomic_DNA"/>
</dbReference>
<gene>
    <name evidence="3" type="ORF">CHS0354_001152</name>
</gene>
<evidence type="ECO:0000256" key="2">
    <source>
        <dbReference type="SAM" id="SignalP"/>
    </source>
</evidence>
<comment type="caution">
    <text evidence="3">The sequence shown here is derived from an EMBL/GenBank/DDBJ whole genome shotgun (WGS) entry which is preliminary data.</text>
</comment>
<name>A0AAE0RLY4_9BIVA</name>
<accession>A0AAE0RLY4</accession>
<feature type="region of interest" description="Disordered" evidence="1">
    <location>
        <begin position="76"/>
        <end position="98"/>
    </location>
</feature>